<dbReference type="Pfam" id="PF00127">
    <property type="entry name" value="Copper-bind"/>
    <property type="match status" value="1"/>
</dbReference>
<evidence type="ECO:0000313" key="7">
    <source>
        <dbReference type="EMBL" id="MBL1379372.1"/>
    </source>
</evidence>
<dbReference type="InterPro" id="IPR008972">
    <property type="entry name" value="Cupredoxin"/>
</dbReference>
<name>A0ABS1QXK5_9GAMM</name>
<keyword evidence="4 5" id="KW-0186">Copper</keyword>
<organism evidence="7 8">
    <name type="scientific">Zobellella iuensis</name>
    <dbReference type="NCBI Taxonomy" id="2803811"/>
    <lineage>
        <taxon>Bacteria</taxon>
        <taxon>Pseudomonadati</taxon>
        <taxon>Pseudomonadota</taxon>
        <taxon>Gammaproteobacteria</taxon>
        <taxon>Aeromonadales</taxon>
        <taxon>Aeromonadaceae</taxon>
        <taxon>Zobellella</taxon>
    </lineage>
</organism>
<evidence type="ECO:0000256" key="5">
    <source>
        <dbReference type="RuleBase" id="RU363017"/>
    </source>
</evidence>
<dbReference type="RefSeq" id="WP_202088612.1">
    <property type="nucleotide sequence ID" value="NZ_JAERTZ010000033.1"/>
</dbReference>
<evidence type="ECO:0000259" key="6">
    <source>
        <dbReference type="Pfam" id="PF00127"/>
    </source>
</evidence>
<keyword evidence="2 5" id="KW-0479">Metal-binding</keyword>
<dbReference type="PANTHER" id="PTHR38439:SF2">
    <property type="entry name" value="OUTER MEMBRANE PROTEIN H.8"/>
    <property type="match status" value="1"/>
</dbReference>
<evidence type="ECO:0000256" key="1">
    <source>
        <dbReference type="ARBA" id="ARBA00022448"/>
    </source>
</evidence>
<keyword evidence="1 5" id="KW-0813">Transport</keyword>
<keyword evidence="3 5" id="KW-0249">Electron transport</keyword>
<reference evidence="8" key="1">
    <citation type="submission" date="2021-01" db="EMBL/GenBank/DDBJ databases">
        <title>Genome public.</title>
        <authorList>
            <person name="Liu C."/>
            <person name="Sun Q."/>
        </authorList>
    </citation>
    <scope>NUCLEOTIDE SEQUENCE [LARGE SCALE GENOMIC DNA]</scope>
    <source>
        <strain evidence="8">CGMCC 1.18722</strain>
    </source>
</reference>
<keyword evidence="5" id="KW-0732">Signal</keyword>
<dbReference type="InterPro" id="IPR000923">
    <property type="entry name" value="BlueCu_1"/>
</dbReference>
<dbReference type="NCBIfam" id="TIGR02695">
    <property type="entry name" value="azurin"/>
    <property type="match status" value="1"/>
</dbReference>
<dbReference type="SUPFAM" id="SSF49503">
    <property type="entry name" value="Cupredoxins"/>
    <property type="match status" value="1"/>
</dbReference>
<dbReference type="PANTHER" id="PTHR38439">
    <property type="entry name" value="AURACYANIN-B"/>
    <property type="match status" value="1"/>
</dbReference>
<evidence type="ECO:0000256" key="3">
    <source>
        <dbReference type="ARBA" id="ARBA00022982"/>
    </source>
</evidence>
<feature type="domain" description="Blue (type 1) copper" evidence="6">
    <location>
        <begin position="23"/>
        <end position="147"/>
    </location>
</feature>
<evidence type="ECO:0000256" key="2">
    <source>
        <dbReference type="ARBA" id="ARBA00022723"/>
    </source>
</evidence>
<comment type="caution">
    <text evidence="7">The sequence shown here is derived from an EMBL/GenBank/DDBJ whole genome shotgun (WGS) entry which is preliminary data.</text>
</comment>
<dbReference type="InterPro" id="IPR028871">
    <property type="entry name" value="BlueCu_1_BS"/>
</dbReference>
<evidence type="ECO:0000313" key="8">
    <source>
        <dbReference type="Proteomes" id="UP000638570"/>
    </source>
</evidence>
<feature type="signal peptide" evidence="5">
    <location>
        <begin position="1"/>
        <end position="21"/>
    </location>
</feature>
<keyword evidence="8" id="KW-1185">Reference proteome</keyword>
<protein>
    <recommendedName>
        <fullName evidence="5">Azurin</fullName>
    </recommendedName>
</protein>
<dbReference type="InterPro" id="IPR050845">
    <property type="entry name" value="Cu-binding_ET"/>
</dbReference>
<dbReference type="Gene3D" id="2.60.40.420">
    <property type="entry name" value="Cupredoxins - blue copper proteins"/>
    <property type="match status" value="1"/>
</dbReference>
<dbReference type="Proteomes" id="UP000638570">
    <property type="component" value="Unassembled WGS sequence"/>
</dbReference>
<proteinExistence type="predicted"/>
<keyword evidence="5" id="KW-0574">Periplasm</keyword>
<gene>
    <name evidence="7" type="primary">azu</name>
    <name evidence="7" type="ORF">JKV55_18885</name>
</gene>
<accession>A0ABS1QXK5</accession>
<evidence type="ECO:0000256" key="4">
    <source>
        <dbReference type="ARBA" id="ARBA00023008"/>
    </source>
</evidence>
<dbReference type="PROSITE" id="PS00196">
    <property type="entry name" value="COPPER_BLUE"/>
    <property type="match status" value="1"/>
</dbReference>
<comment type="function">
    <text evidence="5">Transfers electrons from cytochrome c551 to cytochrome oxidase.</text>
</comment>
<dbReference type="CDD" id="cd13922">
    <property type="entry name" value="Azurin"/>
    <property type="match status" value="1"/>
</dbReference>
<comment type="subcellular location">
    <subcellularLocation>
        <location evidence="5">Periplasm</location>
    </subcellularLocation>
</comment>
<dbReference type="EMBL" id="JAERTZ010000033">
    <property type="protein sequence ID" value="MBL1379372.1"/>
    <property type="molecule type" value="Genomic_DNA"/>
</dbReference>
<dbReference type="InterPro" id="IPR014068">
    <property type="entry name" value="Azurin"/>
</dbReference>
<feature type="chain" id="PRO_5044960691" description="Azurin" evidence="5">
    <location>
        <begin position="22"/>
        <end position="150"/>
    </location>
</feature>
<sequence length="150" mass="15971">MKKTHYLAGLILLSATLPALADECTLTIDSNDAMQFDQQELSVPASCQEVTLTLHHSGNLAKNIMGHNWVLSKTADMQDIATAGIAAGADNGYLPAEDERILAHTDMIGGGESSTISFSTANLSSAEDYSFFCSFPGHIGLMKGSFKITE</sequence>